<dbReference type="InterPro" id="IPR002734">
    <property type="entry name" value="RibDG_C"/>
</dbReference>
<dbReference type="GO" id="GO:0009231">
    <property type="term" value="P:riboflavin biosynthetic process"/>
    <property type="evidence" value="ECO:0007669"/>
    <property type="project" value="InterPro"/>
</dbReference>
<dbReference type="PANTHER" id="PTHR38011">
    <property type="entry name" value="DIHYDROFOLATE REDUCTASE FAMILY PROTEIN (AFU_ORTHOLOGUE AFUA_8G06820)"/>
    <property type="match status" value="1"/>
</dbReference>
<dbReference type="Proteomes" id="UP000243528">
    <property type="component" value="Unassembled WGS sequence"/>
</dbReference>
<dbReference type="AlphaFoldDB" id="A0A2P8DIJ3"/>
<feature type="domain" description="Bacterial bifunctional deaminase-reductase C-terminal" evidence="4">
    <location>
        <begin position="35"/>
        <end position="241"/>
    </location>
</feature>
<protein>
    <submittedName>
        <fullName evidence="5">Riboflavin-specific deaminase-like protein</fullName>
    </submittedName>
</protein>
<keyword evidence="2" id="KW-0521">NADP</keyword>
<evidence type="ECO:0000313" key="6">
    <source>
        <dbReference type="Proteomes" id="UP000243528"/>
    </source>
</evidence>
<dbReference type="InterPro" id="IPR024072">
    <property type="entry name" value="DHFR-like_dom_sf"/>
</dbReference>
<dbReference type="OrthoDB" id="5243299at2"/>
<proteinExistence type="predicted"/>
<comment type="caution">
    <text evidence="5">The sequence shown here is derived from an EMBL/GenBank/DDBJ whole genome shotgun (WGS) entry which is preliminary data.</text>
</comment>
<dbReference type="GO" id="GO:0008703">
    <property type="term" value="F:5-amino-6-(5-phosphoribosylamino)uracil reductase activity"/>
    <property type="evidence" value="ECO:0007669"/>
    <property type="project" value="InterPro"/>
</dbReference>
<dbReference type="PANTHER" id="PTHR38011:SF7">
    <property type="entry name" value="2,5-DIAMINO-6-RIBOSYLAMINO-4(3H)-PYRIMIDINONE 5'-PHOSPHATE REDUCTASE"/>
    <property type="match status" value="1"/>
</dbReference>
<evidence type="ECO:0000259" key="4">
    <source>
        <dbReference type="Pfam" id="PF01872"/>
    </source>
</evidence>
<dbReference type="Pfam" id="PF01872">
    <property type="entry name" value="RibD_C"/>
    <property type="match status" value="1"/>
</dbReference>
<dbReference type="EMBL" id="PYGE01000024">
    <property type="protein sequence ID" value="PSK96979.1"/>
    <property type="molecule type" value="Genomic_DNA"/>
</dbReference>
<dbReference type="SUPFAM" id="SSF53597">
    <property type="entry name" value="Dihydrofolate reductase-like"/>
    <property type="match status" value="1"/>
</dbReference>
<keyword evidence="3" id="KW-0560">Oxidoreductase</keyword>
<evidence type="ECO:0000313" key="5">
    <source>
        <dbReference type="EMBL" id="PSK96979.1"/>
    </source>
</evidence>
<comment type="pathway">
    <text evidence="1">Cofactor biosynthesis; riboflavin biosynthesis.</text>
</comment>
<keyword evidence="6" id="KW-1185">Reference proteome</keyword>
<dbReference type="RefSeq" id="WP_106539559.1">
    <property type="nucleotide sequence ID" value="NZ_PYGE01000024.1"/>
</dbReference>
<dbReference type="InterPro" id="IPR050765">
    <property type="entry name" value="Riboflavin_Biosynth_HTPR"/>
</dbReference>
<evidence type="ECO:0000256" key="3">
    <source>
        <dbReference type="ARBA" id="ARBA00023002"/>
    </source>
</evidence>
<gene>
    <name evidence="5" type="ORF">CLV30_12467</name>
</gene>
<name>A0A2P8DIJ3_9ACTN</name>
<reference evidence="5 6" key="1">
    <citation type="submission" date="2018-03" db="EMBL/GenBank/DDBJ databases">
        <title>Genomic Encyclopedia of Archaeal and Bacterial Type Strains, Phase II (KMG-II): from individual species to whole genera.</title>
        <authorList>
            <person name="Goeker M."/>
        </authorList>
    </citation>
    <scope>NUCLEOTIDE SEQUENCE [LARGE SCALE GENOMIC DNA]</scope>
    <source>
        <strain evidence="5 6">DSM 45211</strain>
    </source>
</reference>
<evidence type="ECO:0000256" key="1">
    <source>
        <dbReference type="ARBA" id="ARBA00005104"/>
    </source>
</evidence>
<dbReference type="Gene3D" id="3.40.430.10">
    <property type="entry name" value="Dihydrofolate Reductase, subunit A"/>
    <property type="match status" value="1"/>
</dbReference>
<organism evidence="5 6">
    <name type="scientific">Haloactinopolyspora alba</name>
    <dbReference type="NCBI Taxonomy" id="648780"/>
    <lineage>
        <taxon>Bacteria</taxon>
        <taxon>Bacillati</taxon>
        <taxon>Actinomycetota</taxon>
        <taxon>Actinomycetes</taxon>
        <taxon>Jiangellales</taxon>
        <taxon>Jiangellaceae</taxon>
        <taxon>Haloactinopolyspora</taxon>
    </lineage>
</organism>
<sequence>MPLVQQIFPLPSRSLDELDALAAAYAYPPAAGERAWVRANMVSSLDGAVQGADGRSATVSSPPDRRILSLLRGLADVVLVGAGTARTERYGPAEERAAYAELRRAGGQPPAPPIAVVSRSLDLDPAADLFTAARERTVVLTVDAAPAERRRALAAVADVVVTGDTSIDVPAAVRALADRGLRRVLCEGGPHLLARIVENGCLDELCLTLSPRVVGGRSARMLETPQPLSGDWRLAHLVEDGGTLMSRWLAPNADDA</sequence>
<accession>A0A2P8DIJ3</accession>
<evidence type="ECO:0000256" key="2">
    <source>
        <dbReference type="ARBA" id="ARBA00022857"/>
    </source>
</evidence>